<dbReference type="PROSITE" id="PS00198">
    <property type="entry name" value="4FE4S_FER_1"/>
    <property type="match status" value="2"/>
</dbReference>
<sequence length="253" mass="28730">MIFYFSGTGNSLWAAEKISIAQGQKLFSIADEIKKNNFEYTLDDSELVGFVFPIYAWNAPKMVVDFINKLKLKNYKANYTFAISTCEANVGYTMRNLKDTLNSKGLELDSGFSIAMPSNYIILTHVKSKTSIEAILDTAEERIEEINTSIDKRENKFEITLGHFPYIKSKLINPLFMKYGIKPKKFFASNSCISCGLCEKVCPTNNIKVDGKPKWGTNCTQCLACINRCPKKAIEYGKSTRDKGRYYNPRCKK</sequence>
<feature type="domain" description="4Fe-4S ferredoxin-type" evidence="9">
    <location>
        <begin position="183"/>
        <end position="212"/>
    </location>
</feature>
<name>A0ABR8PX79_9CLOT</name>
<evidence type="ECO:0000256" key="8">
    <source>
        <dbReference type="SAM" id="Coils"/>
    </source>
</evidence>
<evidence type="ECO:0000256" key="1">
    <source>
        <dbReference type="ARBA" id="ARBA00001966"/>
    </source>
</evidence>
<evidence type="ECO:0000313" key="11">
    <source>
        <dbReference type="Proteomes" id="UP000627781"/>
    </source>
</evidence>
<dbReference type="PROSITE" id="PS51379">
    <property type="entry name" value="4FE4S_FER_2"/>
    <property type="match status" value="2"/>
</dbReference>
<dbReference type="InterPro" id="IPR017896">
    <property type="entry name" value="4Fe4S_Fe-S-bd"/>
</dbReference>
<comment type="caution">
    <text evidence="10">The sequence shown here is derived from an EMBL/GenBank/DDBJ whole genome shotgun (WGS) entry which is preliminary data.</text>
</comment>
<dbReference type="RefSeq" id="WP_191769649.1">
    <property type="nucleotide sequence ID" value="NZ_JACSRA010000028.1"/>
</dbReference>
<feature type="coiled-coil region" evidence="8">
    <location>
        <begin position="129"/>
        <end position="156"/>
    </location>
</feature>
<evidence type="ECO:0000256" key="2">
    <source>
        <dbReference type="ARBA" id="ARBA00003532"/>
    </source>
</evidence>
<dbReference type="Proteomes" id="UP000627781">
    <property type="component" value="Unassembled WGS sequence"/>
</dbReference>
<dbReference type="PANTHER" id="PTHR24960">
    <property type="entry name" value="PHOTOSYSTEM I IRON-SULFUR CENTER-RELATED"/>
    <property type="match status" value="1"/>
</dbReference>
<dbReference type="PANTHER" id="PTHR24960:SF79">
    <property type="entry name" value="PHOTOSYSTEM I IRON-SULFUR CENTER"/>
    <property type="match status" value="1"/>
</dbReference>
<dbReference type="InterPro" id="IPR017900">
    <property type="entry name" value="4Fe4S_Fe_S_CS"/>
</dbReference>
<dbReference type="Gene3D" id="3.40.50.360">
    <property type="match status" value="1"/>
</dbReference>
<keyword evidence="7" id="KW-0411">Iron-sulfur</keyword>
<dbReference type="InterPro" id="IPR050157">
    <property type="entry name" value="PSI_iron-sulfur_center"/>
</dbReference>
<dbReference type="Gene3D" id="3.30.70.20">
    <property type="match status" value="1"/>
</dbReference>
<evidence type="ECO:0000259" key="9">
    <source>
        <dbReference type="PROSITE" id="PS51379"/>
    </source>
</evidence>
<gene>
    <name evidence="10" type="ORF">H9661_15565</name>
</gene>
<accession>A0ABR8PX79</accession>
<dbReference type="InterPro" id="IPR047964">
    <property type="entry name" value="EFR1-like"/>
</dbReference>
<keyword evidence="5" id="KW-0479">Metal-binding</keyword>
<evidence type="ECO:0000313" key="10">
    <source>
        <dbReference type="EMBL" id="MBD7912769.1"/>
    </source>
</evidence>
<dbReference type="Pfam" id="PF12800">
    <property type="entry name" value="Fer4_4"/>
    <property type="match status" value="1"/>
</dbReference>
<organism evidence="10 11">
    <name type="scientific">Clostridium cibarium</name>
    <dbReference type="NCBI Taxonomy" id="2762247"/>
    <lineage>
        <taxon>Bacteria</taxon>
        <taxon>Bacillati</taxon>
        <taxon>Bacillota</taxon>
        <taxon>Clostridia</taxon>
        <taxon>Eubacteriales</taxon>
        <taxon>Clostridiaceae</taxon>
        <taxon>Clostridium</taxon>
    </lineage>
</organism>
<evidence type="ECO:0000256" key="4">
    <source>
        <dbReference type="ARBA" id="ARBA00022485"/>
    </source>
</evidence>
<comment type="function">
    <text evidence="2">Ferredoxins are iron-sulfur proteins that transfer electrons in a wide variety of metabolic reactions.</text>
</comment>
<dbReference type="SUPFAM" id="SSF52218">
    <property type="entry name" value="Flavoproteins"/>
    <property type="match status" value="1"/>
</dbReference>
<keyword evidence="4" id="KW-0004">4Fe-4S</keyword>
<evidence type="ECO:0000256" key="5">
    <source>
        <dbReference type="ARBA" id="ARBA00022723"/>
    </source>
</evidence>
<keyword evidence="6" id="KW-0408">Iron</keyword>
<evidence type="ECO:0000256" key="3">
    <source>
        <dbReference type="ARBA" id="ARBA00013529"/>
    </source>
</evidence>
<reference evidence="10 11" key="1">
    <citation type="submission" date="2020-08" db="EMBL/GenBank/DDBJ databases">
        <title>A Genomic Blueprint of the Chicken Gut Microbiome.</title>
        <authorList>
            <person name="Gilroy R."/>
            <person name="Ravi A."/>
            <person name="Getino M."/>
            <person name="Pursley I."/>
            <person name="Horton D.L."/>
            <person name="Alikhan N.-F."/>
            <person name="Baker D."/>
            <person name="Gharbi K."/>
            <person name="Hall N."/>
            <person name="Watson M."/>
            <person name="Adriaenssens E.M."/>
            <person name="Foster-Nyarko E."/>
            <person name="Jarju S."/>
            <person name="Secka A."/>
            <person name="Antonio M."/>
            <person name="Oren A."/>
            <person name="Chaudhuri R."/>
            <person name="La Ragione R.M."/>
            <person name="Hildebrand F."/>
            <person name="Pallen M.J."/>
        </authorList>
    </citation>
    <scope>NUCLEOTIDE SEQUENCE [LARGE SCALE GENOMIC DNA]</scope>
    <source>
        <strain evidence="10 11">Sa3CVN1</strain>
    </source>
</reference>
<evidence type="ECO:0000256" key="7">
    <source>
        <dbReference type="ARBA" id="ARBA00023014"/>
    </source>
</evidence>
<proteinExistence type="predicted"/>
<feature type="domain" description="4Fe-4S ferredoxin-type" evidence="9">
    <location>
        <begin position="217"/>
        <end position="239"/>
    </location>
</feature>
<dbReference type="SUPFAM" id="SSF54862">
    <property type="entry name" value="4Fe-4S ferredoxins"/>
    <property type="match status" value="1"/>
</dbReference>
<dbReference type="InterPro" id="IPR029039">
    <property type="entry name" value="Flavoprotein-like_sf"/>
</dbReference>
<evidence type="ECO:0000256" key="6">
    <source>
        <dbReference type="ARBA" id="ARBA00023004"/>
    </source>
</evidence>
<dbReference type="EMBL" id="JACSRA010000028">
    <property type="protein sequence ID" value="MBD7912769.1"/>
    <property type="molecule type" value="Genomic_DNA"/>
</dbReference>
<keyword evidence="11" id="KW-1185">Reference proteome</keyword>
<dbReference type="NCBIfam" id="NF038196">
    <property type="entry name" value="ferrodoxin_EFR1"/>
    <property type="match status" value="1"/>
</dbReference>
<protein>
    <recommendedName>
        <fullName evidence="3">Ferredoxin</fullName>
    </recommendedName>
</protein>
<dbReference type="Pfam" id="PF00037">
    <property type="entry name" value="Fer4"/>
    <property type="match status" value="1"/>
</dbReference>
<keyword evidence="8" id="KW-0175">Coiled coil</keyword>
<comment type="cofactor">
    <cofactor evidence="1">
        <name>[4Fe-4S] cluster</name>
        <dbReference type="ChEBI" id="CHEBI:49883"/>
    </cofactor>
</comment>